<comment type="caution">
    <text evidence="1">The sequence shown here is derived from an EMBL/GenBank/DDBJ whole genome shotgun (WGS) entry which is preliminary data.</text>
</comment>
<gene>
    <name evidence="1" type="ORF">ACFVZC_29940</name>
</gene>
<evidence type="ECO:0000313" key="2">
    <source>
        <dbReference type="Proteomes" id="UP001601627"/>
    </source>
</evidence>
<dbReference type="SUPFAM" id="SSF140453">
    <property type="entry name" value="EsxAB dimer-like"/>
    <property type="match status" value="1"/>
</dbReference>
<dbReference type="InterPro" id="IPR036689">
    <property type="entry name" value="ESAT-6-like_sf"/>
</dbReference>
<dbReference type="EMBL" id="JBHVZQ010000038">
    <property type="protein sequence ID" value="MFF1277584.1"/>
    <property type="molecule type" value="Genomic_DNA"/>
</dbReference>
<evidence type="ECO:0000313" key="1">
    <source>
        <dbReference type="EMBL" id="MFF1277584.1"/>
    </source>
</evidence>
<accession>A0ABW6QEB8</accession>
<proteinExistence type="predicted"/>
<dbReference type="Gene3D" id="1.10.287.1060">
    <property type="entry name" value="ESAT-6-like"/>
    <property type="match status" value="1"/>
</dbReference>
<name>A0ABW6QEB8_9ACTN</name>
<organism evidence="1 2">
    <name type="scientific">Streptomyces marokkonensis</name>
    <dbReference type="NCBI Taxonomy" id="324855"/>
    <lineage>
        <taxon>Bacteria</taxon>
        <taxon>Bacillati</taxon>
        <taxon>Actinomycetota</taxon>
        <taxon>Actinomycetes</taxon>
        <taxon>Kitasatosporales</taxon>
        <taxon>Streptomycetaceae</taxon>
        <taxon>Streptomyces</taxon>
    </lineage>
</organism>
<dbReference type="RefSeq" id="WP_388239521.1">
    <property type="nucleotide sequence ID" value="NZ_JBHVZQ010000038.1"/>
</dbReference>
<dbReference type="Proteomes" id="UP001601627">
    <property type="component" value="Unassembled WGS sequence"/>
</dbReference>
<keyword evidence="2" id="KW-1185">Reference proteome</keyword>
<dbReference type="Pfam" id="PF06013">
    <property type="entry name" value="WXG100"/>
    <property type="match status" value="1"/>
</dbReference>
<sequence length="102" mass="11411">MADGIIDVQYPLVRNAIEELAGQTRQIINTLNILEDELQPLVRSWEGADRSMYVQVQSEWDQACKNMAGLLGNSSELVSLIHDNHSRDEMNSANNWGNISPA</sequence>
<dbReference type="InterPro" id="IPR010310">
    <property type="entry name" value="T7SS_ESAT-6-like"/>
</dbReference>
<protein>
    <submittedName>
        <fullName evidence="1">WXG100 family type VII secretion target</fullName>
    </submittedName>
</protein>
<reference evidence="1 2" key="1">
    <citation type="submission" date="2024-09" db="EMBL/GenBank/DDBJ databases">
        <title>The Natural Products Discovery Center: Release of the First 8490 Sequenced Strains for Exploring Actinobacteria Biosynthetic Diversity.</title>
        <authorList>
            <person name="Kalkreuter E."/>
            <person name="Kautsar S.A."/>
            <person name="Yang D."/>
            <person name="Bader C.D."/>
            <person name="Teijaro C.N."/>
            <person name="Fluegel L."/>
            <person name="Davis C.M."/>
            <person name="Simpson J.R."/>
            <person name="Lauterbach L."/>
            <person name="Steele A.D."/>
            <person name="Gui C."/>
            <person name="Meng S."/>
            <person name="Li G."/>
            <person name="Viehrig K."/>
            <person name="Ye F."/>
            <person name="Su P."/>
            <person name="Kiefer A.F."/>
            <person name="Nichols A."/>
            <person name="Cepeda A.J."/>
            <person name="Yan W."/>
            <person name="Fan B."/>
            <person name="Jiang Y."/>
            <person name="Adhikari A."/>
            <person name="Zheng C.-J."/>
            <person name="Schuster L."/>
            <person name="Cowan T.M."/>
            <person name="Smanski M.J."/>
            <person name="Chevrette M.G."/>
            <person name="De Carvalho L.P.S."/>
            <person name="Shen B."/>
        </authorList>
    </citation>
    <scope>NUCLEOTIDE SEQUENCE [LARGE SCALE GENOMIC DNA]</scope>
    <source>
        <strain evidence="1 2">NPDC058328</strain>
    </source>
</reference>